<evidence type="ECO:0000256" key="3">
    <source>
        <dbReference type="ARBA" id="ARBA00035643"/>
    </source>
</evidence>
<dbReference type="InterPro" id="IPR009430">
    <property type="entry name" value="GvpL/GvpF"/>
</dbReference>
<organism evidence="4 5">
    <name type="scientific">Streptomyces gossypii</name>
    <dbReference type="NCBI Taxonomy" id="2883101"/>
    <lineage>
        <taxon>Bacteria</taxon>
        <taxon>Bacillati</taxon>
        <taxon>Actinomycetota</taxon>
        <taxon>Actinomycetes</taxon>
        <taxon>Kitasatosporales</taxon>
        <taxon>Streptomycetaceae</taxon>
        <taxon>Streptomyces</taxon>
    </lineage>
</organism>
<gene>
    <name evidence="4" type="ORF">LHJ74_01565</name>
</gene>
<keyword evidence="1" id="KW-0304">Gas vesicle</keyword>
<accession>A0ABT2JMP6</accession>
<dbReference type="PANTHER" id="PTHR36852">
    <property type="entry name" value="PROTEIN GVPL 2"/>
    <property type="match status" value="1"/>
</dbReference>
<evidence type="ECO:0000313" key="4">
    <source>
        <dbReference type="EMBL" id="MCT2588640.1"/>
    </source>
</evidence>
<dbReference type="Proteomes" id="UP001156389">
    <property type="component" value="Unassembled WGS sequence"/>
</dbReference>
<proteinExistence type="inferred from homology"/>
<name>A0ABT2JMP6_9ACTN</name>
<protein>
    <submittedName>
        <fullName evidence="4">GvpL/GvpF family gas vesicle protein</fullName>
    </submittedName>
</protein>
<reference evidence="4 5" key="1">
    <citation type="submission" date="2021-10" db="EMBL/GenBank/DDBJ databases">
        <title>Streptomyces gossypii sp. nov., isolated from soil collected from cotton field.</title>
        <authorList>
            <person name="Ge X."/>
            <person name="Chen X."/>
            <person name="Liu W."/>
        </authorList>
    </citation>
    <scope>NUCLEOTIDE SEQUENCE [LARGE SCALE GENOMIC DNA]</scope>
    <source>
        <strain evidence="4 5">N2-109</strain>
    </source>
</reference>
<keyword evidence="5" id="KW-1185">Reference proteome</keyword>
<evidence type="ECO:0000256" key="2">
    <source>
        <dbReference type="ARBA" id="ARBA00035108"/>
    </source>
</evidence>
<comment type="caution">
    <text evidence="4">The sequence shown here is derived from an EMBL/GenBank/DDBJ whole genome shotgun (WGS) entry which is preliminary data.</text>
</comment>
<evidence type="ECO:0000313" key="5">
    <source>
        <dbReference type="Proteomes" id="UP001156389"/>
    </source>
</evidence>
<dbReference type="Pfam" id="PF06386">
    <property type="entry name" value="GvpL_GvpF"/>
    <property type="match status" value="1"/>
</dbReference>
<sequence length="237" mass="26095">MSTYIYAITPAGHPTALDGLAGVGDPPGELRVLRTEALGAVVSEAPEDLRAKRRDLVAHQSVLERLMRDGAVLPMRFGIVGPSDRHVLDSLEEHRDAYVERLKEVDGCLEFNLKVSRDENDLLREVVSESEEIRRLNAVTRQNPAAHAEKVALGELVSREVRVREESAAAEVVKQLAPTARRHSLAEPTTKHFLNVSFLVGRAEAASFSQAVDEEAQRRGEAYTLSLNGPLPPYSFV</sequence>
<comment type="similarity">
    <text evidence="3">Belongs to the gas vesicle GvpF/GvpL family.</text>
</comment>
<comment type="subcellular location">
    <subcellularLocation>
        <location evidence="2">Gas vesicle</location>
    </subcellularLocation>
</comment>
<evidence type="ECO:0000256" key="1">
    <source>
        <dbReference type="ARBA" id="ARBA00022987"/>
    </source>
</evidence>
<dbReference type="PANTHER" id="PTHR36852:SF1">
    <property type="entry name" value="PROTEIN GVPL 2"/>
    <property type="match status" value="1"/>
</dbReference>
<dbReference type="EMBL" id="JAJAGO010000001">
    <property type="protein sequence ID" value="MCT2588640.1"/>
    <property type="molecule type" value="Genomic_DNA"/>
</dbReference>
<dbReference type="RefSeq" id="WP_260215556.1">
    <property type="nucleotide sequence ID" value="NZ_JAJAGO010000001.1"/>
</dbReference>